<protein>
    <recommendedName>
        <fullName evidence="4">DUF3575 domain-containing protein</fullName>
    </recommendedName>
</protein>
<comment type="caution">
    <text evidence="2">The sequence shown here is derived from an EMBL/GenBank/DDBJ whole genome shotgun (WGS) entry which is preliminary data.</text>
</comment>
<evidence type="ECO:0000256" key="1">
    <source>
        <dbReference type="SAM" id="MobiDB-lite"/>
    </source>
</evidence>
<evidence type="ECO:0000313" key="2">
    <source>
        <dbReference type="EMBL" id="MFA1773406.1"/>
    </source>
</evidence>
<reference evidence="2 3" key="1">
    <citation type="submission" date="2024-08" db="EMBL/GenBank/DDBJ databases">
        <authorList>
            <person name="Wei W."/>
        </authorList>
    </citation>
    <scope>NUCLEOTIDE SEQUENCE [LARGE SCALE GENOMIC DNA]</scope>
    <source>
        <strain evidence="2 3">XU2</strain>
    </source>
</reference>
<name>A0ABV4RJS7_9BACT</name>
<dbReference type="RefSeq" id="WP_188687121.1">
    <property type="nucleotide sequence ID" value="NZ_BMMG01000010.1"/>
</dbReference>
<sequence length="248" mass="27581">MTKNFVVPFFLFIPFPNYLAANHKGNSSLYGRIFANKAVKENPLRTVLLESIRCREGSGFNFSSVLYPMKKLSLLGLCLFLLGCLPAQAQRYKTAAGLRIGNEEFGLTVQQKILEKTTLEGLVTASPREIKATVLAEQHFPMLGQRLNYYLGGGLHGGRLKDYGAIYGVDAIVGLEYKVNGLPFLLSADLKPAIHLKHEEWFNMGGAFSIRYVLVKEKPPTPGQIIKGIFSPSDKNKKKKKKEGSSWL</sequence>
<evidence type="ECO:0008006" key="4">
    <source>
        <dbReference type="Google" id="ProtNLM"/>
    </source>
</evidence>
<dbReference type="EMBL" id="JBGOGF010000012">
    <property type="protein sequence ID" value="MFA1773406.1"/>
    <property type="molecule type" value="Genomic_DNA"/>
</dbReference>
<keyword evidence="3" id="KW-1185">Reference proteome</keyword>
<gene>
    <name evidence="2" type="ORF">ACD591_19050</name>
</gene>
<proteinExistence type="predicted"/>
<evidence type="ECO:0000313" key="3">
    <source>
        <dbReference type="Proteomes" id="UP001570846"/>
    </source>
</evidence>
<dbReference type="Proteomes" id="UP001570846">
    <property type="component" value="Unassembled WGS sequence"/>
</dbReference>
<organism evidence="2 3">
    <name type="scientific">Rufibacter glacialis</name>
    <dbReference type="NCBI Taxonomy" id="1259555"/>
    <lineage>
        <taxon>Bacteria</taxon>
        <taxon>Pseudomonadati</taxon>
        <taxon>Bacteroidota</taxon>
        <taxon>Cytophagia</taxon>
        <taxon>Cytophagales</taxon>
        <taxon>Hymenobacteraceae</taxon>
        <taxon>Rufibacter</taxon>
    </lineage>
</organism>
<accession>A0ABV4RJS7</accession>
<feature type="region of interest" description="Disordered" evidence="1">
    <location>
        <begin position="225"/>
        <end position="248"/>
    </location>
</feature>